<feature type="region of interest" description="Disordered" evidence="2">
    <location>
        <begin position="992"/>
        <end position="1017"/>
    </location>
</feature>
<feature type="compositionally biased region" description="Low complexity" evidence="2">
    <location>
        <begin position="329"/>
        <end position="345"/>
    </location>
</feature>
<sequence length="1017" mass="113150">MLRLSYRAHLLLPLSLLLVLQGYHQLIRLQARRPKPPKPHQAAESKLLEPADGDPISANRAAALADSALGQMHQDRQPPPDGRMLEQRHGHVEQDLPSPDGSQHGGSKPPEFDMQPGSPLALSPLWIVESCHRIGQAVFGSLGKAPQIDKHHPAEDHQHLEEHSEVKGDWATAAGAQGMDGNQTSKRKGVKETEHVQLAGEGQQVLEQDLQDVQKELRDTEQQGMGGLEQEQQGFEVEQGGVVDQEQEELHNQPGDLQQVQQMLHNQHVDLQQEQQEQFHSQQGGADEERIWQHLKMQQGNTDEVQQQQHQGDTDEVKQQQHQGEDEVQQQQQQGDTGVQQQPHQGETDGVQQQQHQGETNEVQQQQHQGETDEVPHQQHQGKTDEVQQQNHGQQGQCAGQPRENQGALNARLAAVLSAAHTWLMGEWRSAQLGLATLAYTAQSKDGHTQVARAVRHQAMAARDAGAEAMKAWMQHVARAAGASLFAAHSWVDAWMQAAAGQMQELLKGVGGEEPMSRATEARLLLLWKKWGPWGSYWAAEGARIREQHAHLLALPVVLVLIGGVGLLVLHMLWRGARQILLQQYQQGWEAASMEAAAALVEARQQGRAAAAQAEKQAALAAAQHAAQLQQHCAAAMATAAAAEHAAAAVQRSAAAGVAVLRAEHEAWADEVQSGHAQELVEVASRHNHQLAELYQLHQGRMADVCAAAASEKESLQLRHSQEAQAQRRQLGRLMKAWLLARQQQELVCKHLKQRAEVQVHEQQIREEKLASELHQARVQHSARCKDIAMLEGQLEQLQLSLEEAQLELAARGQQLLDMSAIIKSKDNLIAQHKAIMNELQQRLQDTDEALRSSELHVLSLEGDLQQNQARLDEELRQNQDLQHQLSALPKYESRLVEAAQQMHALLAKHAALQTAVKDSASCVADRDAKIEEQTRCAQEDKAAHEQQAREMQKRLDALSAEFTRVVEAKDKELQLRHADNRMLKEELTKVETEMRRQRTSQSANAPNVLKTSMYVR</sequence>
<feature type="region of interest" description="Disordered" evidence="2">
    <location>
        <begin position="31"/>
        <end position="118"/>
    </location>
</feature>
<feature type="transmembrane region" description="Helical" evidence="3">
    <location>
        <begin position="553"/>
        <end position="574"/>
    </location>
</feature>
<feature type="region of interest" description="Disordered" evidence="2">
    <location>
        <begin position="298"/>
        <end position="404"/>
    </location>
</feature>
<evidence type="ECO:0000256" key="4">
    <source>
        <dbReference type="SAM" id="SignalP"/>
    </source>
</evidence>
<keyword evidence="3" id="KW-1133">Transmembrane helix</keyword>
<keyword evidence="3" id="KW-0472">Membrane</keyword>
<feature type="compositionally biased region" description="Low complexity" evidence="2">
    <location>
        <begin position="57"/>
        <end position="69"/>
    </location>
</feature>
<evidence type="ECO:0000256" key="3">
    <source>
        <dbReference type="SAM" id="Phobius"/>
    </source>
</evidence>
<feature type="compositionally biased region" description="Polar residues" evidence="2">
    <location>
        <begin position="350"/>
        <end position="369"/>
    </location>
</feature>
<feature type="compositionally biased region" description="Basic and acidic residues" evidence="2">
    <location>
        <begin position="370"/>
        <end position="386"/>
    </location>
</feature>
<proteinExistence type="predicted"/>
<evidence type="ECO:0000313" key="5">
    <source>
        <dbReference type="EMBL" id="KAF5835351.1"/>
    </source>
</evidence>
<gene>
    <name evidence="5" type="ORF">DUNSADRAFT_7546</name>
</gene>
<protein>
    <submittedName>
        <fullName evidence="5">Uncharacterized protein</fullName>
    </submittedName>
</protein>
<dbReference type="Proteomes" id="UP000815325">
    <property type="component" value="Unassembled WGS sequence"/>
</dbReference>
<evidence type="ECO:0000313" key="6">
    <source>
        <dbReference type="Proteomes" id="UP000815325"/>
    </source>
</evidence>
<comment type="caution">
    <text evidence="5">The sequence shown here is derived from an EMBL/GenBank/DDBJ whole genome shotgun (WGS) entry which is preliminary data.</text>
</comment>
<dbReference type="EMBL" id="MU069710">
    <property type="protein sequence ID" value="KAF5835351.1"/>
    <property type="molecule type" value="Genomic_DNA"/>
</dbReference>
<organism evidence="5 6">
    <name type="scientific">Dunaliella salina</name>
    <name type="common">Green alga</name>
    <name type="synonym">Protococcus salinus</name>
    <dbReference type="NCBI Taxonomy" id="3046"/>
    <lineage>
        <taxon>Eukaryota</taxon>
        <taxon>Viridiplantae</taxon>
        <taxon>Chlorophyta</taxon>
        <taxon>core chlorophytes</taxon>
        <taxon>Chlorophyceae</taxon>
        <taxon>CS clade</taxon>
        <taxon>Chlamydomonadales</taxon>
        <taxon>Dunaliellaceae</taxon>
        <taxon>Dunaliella</taxon>
    </lineage>
</organism>
<keyword evidence="6" id="KW-1185">Reference proteome</keyword>
<evidence type="ECO:0000256" key="1">
    <source>
        <dbReference type="SAM" id="Coils"/>
    </source>
</evidence>
<reference evidence="5" key="1">
    <citation type="submission" date="2017-08" db="EMBL/GenBank/DDBJ databases">
        <authorList>
            <person name="Polle J.E."/>
            <person name="Barry K."/>
            <person name="Cushman J."/>
            <person name="Schmutz J."/>
            <person name="Tran D."/>
            <person name="Hathwaick L.T."/>
            <person name="Yim W.C."/>
            <person name="Jenkins J."/>
            <person name="Mckie-Krisberg Z.M."/>
            <person name="Prochnik S."/>
            <person name="Lindquist E."/>
            <person name="Dockter R.B."/>
            <person name="Adam C."/>
            <person name="Molina H."/>
            <person name="Bunkerborg J."/>
            <person name="Jin E."/>
            <person name="Buchheim M."/>
            <person name="Magnuson J."/>
        </authorList>
    </citation>
    <scope>NUCLEOTIDE SEQUENCE</scope>
    <source>
        <strain evidence="5">CCAP 19/18</strain>
    </source>
</reference>
<keyword evidence="4" id="KW-0732">Signal</keyword>
<feature type="compositionally biased region" description="Polar residues" evidence="2">
    <location>
        <begin position="298"/>
        <end position="311"/>
    </location>
</feature>
<feature type="chain" id="PRO_5046381232" evidence="4">
    <location>
        <begin position="23"/>
        <end position="1017"/>
    </location>
</feature>
<feature type="coiled-coil region" evidence="1">
    <location>
        <begin position="788"/>
        <end position="885"/>
    </location>
</feature>
<accession>A0ABQ7GLA7</accession>
<feature type="compositionally biased region" description="Basic and acidic residues" evidence="2">
    <location>
        <begin position="312"/>
        <end position="325"/>
    </location>
</feature>
<name>A0ABQ7GLA7_DUNSA</name>
<keyword evidence="1" id="KW-0175">Coiled coil</keyword>
<keyword evidence="3" id="KW-0812">Transmembrane</keyword>
<feature type="signal peptide" evidence="4">
    <location>
        <begin position="1"/>
        <end position="22"/>
    </location>
</feature>
<feature type="compositionally biased region" description="Low complexity" evidence="2">
    <location>
        <begin position="388"/>
        <end position="401"/>
    </location>
</feature>
<feature type="compositionally biased region" description="Basic and acidic residues" evidence="2">
    <location>
        <begin position="73"/>
        <end position="94"/>
    </location>
</feature>
<evidence type="ECO:0000256" key="2">
    <source>
        <dbReference type="SAM" id="MobiDB-lite"/>
    </source>
</evidence>